<evidence type="ECO:0000313" key="4">
    <source>
        <dbReference type="Proteomes" id="UP001235840"/>
    </source>
</evidence>
<feature type="domain" description="N-acetyltransferase" evidence="2">
    <location>
        <begin position="7"/>
        <end position="152"/>
    </location>
</feature>
<dbReference type="PANTHER" id="PTHR13947">
    <property type="entry name" value="GNAT FAMILY N-ACETYLTRANSFERASE"/>
    <property type="match status" value="1"/>
</dbReference>
<dbReference type="InterPro" id="IPR016181">
    <property type="entry name" value="Acyl_CoA_acyltransferase"/>
</dbReference>
<protein>
    <submittedName>
        <fullName evidence="3">N-acetylglutamate synthase-like GNAT family acetyltransferase</fullName>
    </submittedName>
</protein>
<evidence type="ECO:0000256" key="1">
    <source>
        <dbReference type="ARBA" id="ARBA00022679"/>
    </source>
</evidence>
<dbReference type="Pfam" id="PF00583">
    <property type="entry name" value="Acetyltransf_1"/>
    <property type="match status" value="1"/>
</dbReference>
<dbReference type="Gene3D" id="3.40.630.30">
    <property type="match status" value="1"/>
</dbReference>
<reference evidence="3 4" key="1">
    <citation type="submission" date="2023-07" db="EMBL/GenBank/DDBJ databases">
        <title>Genomic Encyclopedia of Type Strains, Phase IV (KMG-IV): sequencing the most valuable type-strain genomes for metagenomic binning, comparative biology and taxonomic classification.</title>
        <authorList>
            <person name="Goeker M."/>
        </authorList>
    </citation>
    <scope>NUCLEOTIDE SEQUENCE [LARGE SCALE GENOMIC DNA]</scope>
    <source>
        <strain evidence="3 4">DSM 12751</strain>
    </source>
</reference>
<comment type="caution">
    <text evidence="3">The sequence shown here is derived from an EMBL/GenBank/DDBJ whole genome shotgun (WGS) entry which is preliminary data.</text>
</comment>
<dbReference type="Proteomes" id="UP001235840">
    <property type="component" value="Unassembled WGS sequence"/>
</dbReference>
<dbReference type="EMBL" id="JAUSTY010000021">
    <property type="protein sequence ID" value="MDQ0167896.1"/>
    <property type="molecule type" value="Genomic_DNA"/>
</dbReference>
<gene>
    <name evidence="3" type="ORF">J2S11_003826</name>
</gene>
<keyword evidence="1" id="KW-0808">Transferase</keyword>
<name>A0ABT9W3T4_9BACI</name>
<proteinExistence type="predicted"/>
<dbReference type="SUPFAM" id="SSF55729">
    <property type="entry name" value="Acyl-CoA N-acyltransferases (Nat)"/>
    <property type="match status" value="1"/>
</dbReference>
<keyword evidence="4" id="KW-1185">Reference proteome</keyword>
<dbReference type="CDD" id="cd04301">
    <property type="entry name" value="NAT_SF"/>
    <property type="match status" value="1"/>
</dbReference>
<accession>A0ABT9W3T4</accession>
<dbReference type="InterPro" id="IPR050769">
    <property type="entry name" value="NAT_camello-type"/>
</dbReference>
<sequence>MEQSISLQFEEVTIDSQEEAKEIILEGLGERFGYIDYSLNPDLDQIVRTYSANGDCFLTVYMKGEMVGTGALIIESDQVGRIARMSVKKEFRGKGIASQMLERLINTAKQREIEELVLETNLEWVDAVRFYQKHGFKEYERDVTQIHMNRKI</sequence>
<dbReference type="InterPro" id="IPR000182">
    <property type="entry name" value="GNAT_dom"/>
</dbReference>
<evidence type="ECO:0000259" key="2">
    <source>
        <dbReference type="PROSITE" id="PS51186"/>
    </source>
</evidence>
<evidence type="ECO:0000313" key="3">
    <source>
        <dbReference type="EMBL" id="MDQ0167896.1"/>
    </source>
</evidence>
<organism evidence="3 4">
    <name type="scientific">Caldalkalibacillus horti</name>
    <dbReference type="NCBI Taxonomy" id="77523"/>
    <lineage>
        <taxon>Bacteria</taxon>
        <taxon>Bacillati</taxon>
        <taxon>Bacillota</taxon>
        <taxon>Bacilli</taxon>
        <taxon>Bacillales</taxon>
        <taxon>Bacillaceae</taxon>
        <taxon>Caldalkalibacillus</taxon>
    </lineage>
</organism>
<dbReference type="PANTHER" id="PTHR13947:SF37">
    <property type="entry name" value="LD18367P"/>
    <property type="match status" value="1"/>
</dbReference>
<dbReference type="PROSITE" id="PS51186">
    <property type="entry name" value="GNAT"/>
    <property type="match status" value="1"/>
</dbReference>
<dbReference type="RefSeq" id="WP_307397194.1">
    <property type="nucleotide sequence ID" value="NZ_BAAADK010000013.1"/>
</dbReference>